<comment type="caution">
    <text evidence="1">The sequence shown here is derived from an EMBL/GenBank/DDBJ whole genome shotgun (WGS) entry which is preliminary data.</text>
</comment>
<dbReference type="EMBL" id="JAJCNI010000012">
    <property type="protein sequence ID" value="MCB6518420.1"/>
    <property type="molecule type" value="Genomic_DNA"/>
</dbReference>
<dbReference type="RefSeq" id="WP_227168048.1">
    <property type="nucleotide sequence ID" value="NZ_JAHOOC010000016.1"/>
</dbReference>
<proteinExistence type="predicted"/>
<reference evidence="1" key="1">
    <citation type="submission" date="2021-10" db="EMBL/GenBank/DDBJ databases">
        <title>Collection of gut derived symbiotic bacterial strains cultured from healthy donors.</title>
        <authorList>
            <person name="Lin H."/>
            <person name="Littmann E."/>
            <person name="Kohout C."/>
            <person name="Pamer E.G."/>
        </authorList>
    </citation>
    <scope>NUCLEOTIDE SEQUENCE</scope>
    <source>
        <strain evidence="1">DFI.2.94</strain>
    </source>
</reference>
<dbReference type="InterPro" id="IPR011042">
    <property type="entry name" value="6-blade_b-propeller_TolB-like"/>
</dbReference>
<accession>A0AAP2Q7W0</accession>
<dbReference type="Gene3D" id="2.120.10.30">
    <property type="entry name" value="TolB, C-terminal domain"/>
    <property type="match status" value="1"/>
</dbReference>
<gene>
    <name evidence="1" type="ORF">LI194_11490</name>
</gene>
<protein>
    <submittedName>
        <fullName evidence="1">Uncharacterized protein</fullName>
    </submittedName>
</protein>
<dbReference type="AlphaFoldDB" id="A0AAP2Q7W0"/>
<dbReference type="SUPFAM" id="SSF63825">
    <property type="entry name" value="YWTD domain"/>
    <property type="match status" value="1"/>
</dbReference>
<sequence length="670" mass="74530">MGGFLVLGCSDEDDVGNSGGTSKYGLIRMAEEDYDSSNTSYILQDEEPDEVLFDSSKRKFKVNEPLQVSVTGQKELMLRFYSPRAIHNVIVWATVEGYEDEVRFAEFTTVLPFQEFKMKLPFLERAKVYYTRSGEEVTIDAHPDIVAENISLRVECGDPVYQGMINVKPKWDIWFGKYSGSNWGNFRPHLAREAVALSLNMAAMFSSSLFDEELEKWRGKLINNEQIVDIDVLKKQITNHGGLCYGRVVNVVGLGGGNTFGLGEYVYLTHYADDANGSDTPYHELAHCLGYGHSGNMTYYPAEGGFPTICMKVYSQLSVSKNLPVYSRRFLHTRRNKNLVENKNVYTSSKYIIDDPELDAIDGGLGLAPMETDRAGDEGSPLSFTLSVLDIPGATVETFHPKAVHLYGNTLYVANDAPGHYSLEVFDVSSGNVRHVKSMVEWMNGDKKETFAGEPNGVTRSYGKIYVTNTGSRTDVFDAETYEFITCIGTGTWGEGGYQTVHAFDVTASQGAVFIRDKRKLVVVLEQDVQPGSAARVPIYSRSVNLQEAMGTYAVAARNDGFLYVTAQNKNMIYLFDPADIRAGDTGFAPYLMTLGFEKSPQSIAFVGDRLFVTLRVDDKRSELWEISPKNGKLLQDFTDSMVYPEKIAGARHTLLVVDRATQTVKAIGL</sequence>
<evidence type="ECO:0000313" key="1">
    <source>
        <dbReference type="EMBL" id="MCB6518420.1"/>
    </source>
</evidence>
<name>A0AAP2Q7W0_PARDI</name>
<evidence type="ECO:0000313" key="2">
    <source>
        <dbReference type="Proteomes" id="UP001198806"/>
    </source>
</evidence>
<organism evidence="1 2">
    <name type="scientific">Parabacteroides distasonis</name>
    <dbReference type="NCBI Taxonomy" id="823"/>
    <lineage>
        <taxon>Bacteria</taxon>
        <taxon>Pseudomonadati</taxon>
        <taxon>Bacteroidota</taxon>
        <taxon>Bacteroidia</taxon>
        <taxon>Bacteroidales</taxon>
        <taxon>Tannerellaceae</taxon>
        <taxon>Parabacteroides</taxon>
    </lineage>
</organism>
<dbReference type="Proteomes" id="UP001198806">
    <property type="component" value="Unassembled WGS sequence"/>
</dbReference>